<dbReference type="InterPro" id="IPR004181">
    <property type="entry name" value="Znf_MIZ"/>
</dbReference>
<keyword evidence="8" id="KW-0862">Zinc</keyword>
<protein>
    <recommendedName>
        <fullName evidence="12">SP-RING-type domain-containing protein</fullName>
    </recommendedName>
</protein>
<comment type="pathway">
    <text evidence="2">Protein modification; protein sumoylation.</text>
</comment>
<dbReference type="Pfam" id="PF11789">
    <property type="entry name" value="zf-Nse"/>
    <property type="match status" value="1"/>
</dbReference>
<comment type="subcellular location">
    <subcellularLocation>
        <location evidence="1">Nucleus</location>
    </subcellularLocation>
</comment>
<reference evidence="13" key="1">
    <citation type="submission" date="2015-10" db="EMBL/GenBank/DDBJ databases">
        <authorList>
            <person name="Regsiter A."/>
            <person name="william w."/>
        </authorList>
    </citation>
    <scope>NUCLEOTIDE SEQUENCE</scope>
    <source>
        <strain evidence="13">Montdore</strain>
    </source>
</reference>
<feature type="compositionally biased region" description="Acidic residues" evidence="11">
    <location>
        <begin position="339"/>
        <end position="360"/>
    </location>
</feature>
<keyword evidence="7" id="KW-0833">Ubl conjugation pathway</keyword>
<organism evidence="13 14">
    <name type="scientific">Tuber aestivum</name>
    <name type="common">summer truffle</name>
    <dbReference type="NCBI Taxonomy" id="59557"/>
    <lineage>
        <taxon>Eukaryota</taxon>
        <taxon>Fungi</taxon>
        <taxon>Dikarya</taxon>
        <taxon>Ascomycota</taxon>
        <taxon>Pezizomycotina</taxon>
        <taxon>Pezizomycetes</taxon>
        <taxon>Pezizales</taxon>
        <taxon>Tuberaceae</taxon>
        <taxon>Tuber</taxon>
    </lineage>
</organism>
<name>A0A292Q0Q3_9PEZI</name>
<proteinExistence type="inferred from homology"/>
<feature type="compositionally biased region" description="Acidic residues" evidence="11">
    <location>
        <begin position="283"/>
        <end position="301"/>
    </location>
</feature>
<keyword evidence="14" id="KW-1185">Reference proteome</keyword>
<dbReference type="EMBL" id="LN890998">
    <property type="protein sequence ID" value="CUS12237.1"/>
    <property type="molecule type" value="Genomic_DNA"/>
</dbReference>
<dbReference type="AlphaFoldDB" id="A0A292Q0Q3"/>
<evidence type="ECO:0000313" key="14">
    <source>
        <dbReference type="Proteomes" id="UP001412239"/>
    </source>
</evidence>
<feature type="region of interest" description="Disordered" evidence="11">
    <location>
        <begin position="275"/>
        <end position="360"/>
    </location>
</feature>
<keyword evidence="6 10" id="KW-0863">Zinc-finger</keyword>
<evidence type="ECO:0000313" key="13">
    <source>
        <dbReference type="EMBL" id="CUS12237.1"/>
    </source>
</evidence>
<sequence>MSEQISRVAIPAYETPLLPLTAREIQNLTSLINARSGITKVSDTIASAITVLGNATLELYPDPEEENEEKEKAMADMEKLARELVDENMRALDMKGALESIVNLQREALRRGDEPQETGEEQGLSGQYESALAAKKRRWDSMSNADKYTNSPEYLDFRRSYWEARNPEVPLPPTRTWFPSGTSGTQDDDESDIEIAQERQSYKCPLTLRPFEDPVRSTICPHAFEKEAIEDMIKRSAVNGVPCPTPGCAKMLTLRILKKDSVLKRKVARALALEKRKQQMREDESEDEEASEDASEEEEEAQPGPSSRRGRNEAGSRNIKAEKGAKKLRGSRRPVAVSSEEEDEEEEEEDDADAMDEDED</sequence>
<evidence type="ECO:0000256" key="3">
    <source>
        <dbReference type="ARBA" id="ARBA00008212"/>
    </source>
</evidence>
<keyword evidence="4" id="KW-0808">Transferase</keyword>
<dbReference type="Gene3D" id="3.30.40.10">
    <property type="entry name" value="Zinc/RING finger domain, C3HC4 (zinc finger)"/>
    <property type="match status" value="1"/>
</dbReference>
<dbReference type="PROSITE" id="PS51044">
    <property type="entry name" value="ZF_SP_RING"/>
    <property type="match status" value="1"/>
</dbReference>
<evidence type="ECO:0000256" key="7">
    <source>
        <dbReference type="ARBA" id="ARBA00022786"/>
    </source>
</evidence>
<dbReference type="InterPro" id="IPR013083">
    <property type="entry name" value="Znf_RING/FYVE/PHD"/>
</dbReference>
<dbReference type="CDD" id="cd16651">
    <property type="entry name" value="SPL-RING_NSE2"/>
    <property type="match status" value="1"/>
</dbReference>
<feature type="domain" description="SP-RING-type" evidence="12">
    <location>
        <begin position="189"/>
        <end position="276"/>
    </location>
</feature>
<dbReference type="GO" id="GO:0000724">
    <property type="term" value="P:double-strand break repair via homologous recombination"/>
    <property type="evidence" value="ECO:0007669"/>
    <property type="project" value="InterPro"/>
</dbReference>
<dbReference type="GO" id="GO:0008270">
    <property type="term" value="F:zinc ion binding"/>
    <property type="evidence" value="ECO:0007669"/>
    <property type="project" value="UniProtKB-KW"/>
</dbReference>
<dbReference type="SUPFAM" id="SSF57850">
    <property type="entry name" value="RING/U-box"/>
    <property type="match status" value="1"/>
</dbReference>
<accession>A0A292Q0Q3</accession>
<dbReference type="PANTHER" id="PTHR21330">
    <property type="entry name" value="E3 SUMO-PROTEIN LIGASE NSE2"/>
    <property type="match status" value="1"/>
</dbReference>
<evidence type="ECO:0000256" key="5">
    <source>
        <dbReference type="ARBA" id="ARBA00022723"/>
    </source>
</evidence>
<evidence type="ECO:0000256" key="6">
    <source>
        <dbReference type="ARBA" id="ARBA00022771"/>
    </source>
</evidence>
<dbReference type="InterPro" id="IPR026846">
    <property type="entry name" value="Nse2(Mms21)"/>
</dbReference>
<evidence type="ECO:0000256" key="8">
    <source>
        <dbReference type="ARBA" id="ARBA00022833"/>
    </source>
</evidence>
<evidence type="ECO:0000256" key="9">
    <source>
        <dbReference type="ARBA" id="ARBA00023242"/>
    </source>
</evidence>
<keyword evidence="9" id="KW-0539">Nucleus</keyword>
<evidence type="ECO:0000259" key="12">
    <source>
        <dbReference type="PROSITE" id="PS51044"/>
    </source>
</evidence>
<comment type="similarity">
    <text evidence="3">Belongs to the NSE2 family.</text>
</comment>
<dbReference type="Proteomes" id="UP001412239">
    <property type="component" value="Unassembled WGS sequence"/>
</dbReference>
<keyword evidence="5" id="KW-0479">Metal-binding</keyword>
<feature type="compositionally biased region" description="Basic and acidic residues" evidence="11">
    <location>
        <begin position="310"/>
        <end position="325"/>
    </location>
</feature>
<dbReference type="GO" id="GO:0030915">
    <property type="term" value="C:Smc5-Smc6 complex"/>
    <property type="evidence" value="ECO:0007669"/>
    <property type="project" value="InterPro"/>
</dbReference>
<gene>
    <name evidence="13" type="ORF">GSTUAT00003687001</name>
</gene>
<evidence type="ECO:0000256" key="4">
    <source>
        <dbReference type="ARBA" id="ARBA00022679"/>
    </source>
</evidence>
<evidence type="ECO:0000256" key="11">
    <source>
        <dbReference type="SAM" id="MobiDB-lite"/>
    </source>
</evidence>
<dbReference type="GO" id="GO:0016925">
    <property type="term" value="P:protein sumoylation"/>
    <property type="evidence" value="ECO:0007669"/>
    <property type="project" value="UniProtKB-UniPathway"/>
</dbReference>
<evidence type="ECO:0000256" key="2">
    <source>
        <dbReference type="ARBA" id="ARBA00004718"/>
    </source>
</evidence>
<dbReference type="UniPathway" id="UPA00886"/>
<dbReference type="GO" id="GO:0061665">
    <property type="term" value="F:SUMO ligase activity"/>
    <property type="evidence" value="ECO:0007669"/>
    <property type="project" value="TreeGrafter"/>
</dbReference>
<evidence type="ECO:0000256" key="1">
    <source>
        <dbReference type="ARBA" id="ARBA00004123"/>
    </source>
</evidence>
<evidence type="ECO:0000256" key="10">
    <source>
        <dbReference type="PROSITE-ProRule" id="PRU00452"/>
    </source>
</evidence>
<dbReference type="PANTHER" id="PTHR21330:SF1">
    <property type="entry name" value="E3 SUMO-PROTEIN LIGASE NSE2"/>
    <property type="match status" value="1"/>
</dbReference>
<dbReference type="GO" id="GO:0005634">
    <property type="term" value="C:nucleus"/>
    <property type="evidence" value="ECO:0007669"/>
    <property type="project" value="UniProtKB-SubCell"/>
</dbReference>